<comment type="subcellular location">
    <subcellularLocation>
        <location evidence="1">Membrane</location>
        <topology evidence="1">Single-pass membrane protein</topology>
    </subcellularLocation>
</comment>
<comment type="similarity">
    <text evidence="2">Belongs to the LemA family.</text>
</comment>
<dbReference type="PANTHER" id="PTHR34478">
    <property type="entry name" value="PROTEIN LEMA"/>
    <property type="match status" value="1"/>
</dbReference>
<dbReference type="GO" id="GO:0016020">
    <property type="term" value="C:membrane"/>
    <property type="evidence" value="ECO:0007669"/>
    <property type="project" value="UniProtKB-SubCell"/>
</dbReference>
<evidence type="ECO:0000256" key="3">
    <source>
        <dbReference type="ARBA" id="ARBA00022692"/>
    </source>
</evidence>
<evidence type="ECO:0000313" key="7">
    <source>
        <dbReference type="Proteomes" id="UP000469424"/>
    </source>
</evidence>
<accession>A0A6N7XJ67</accession>
<evidence type="ECO:0000313" key="6">
    <source>
        <dbReference type="EMBL" id="MST70095.1"/>
    </source>
</evidence>
<dbReference type="Proteomes" id="UP000469424">
    <property type="component" value="Unassembled WGS sequence"/>
</dbReference>
<evidence type="ECO:0000256" key="4">
    <source>
        <dbReference type="ARBA" id="ARBA00022989"/>
    </source>
</evidence>
<keyword evidence="5" id="KW-0472">Membrane</keyword>
<keyword evidence="4" id="KW-1133">Transmembrane helix</keyword>
<dbReference type="SUPFAM" id="SSF140478">
    <property type="entry name" value="LemA-like"/>
    <property type="match status" value="1"/>
</dbReference>
<dbReference type="EMBL" id="VUNA01000002">
    <property type="protein sequence ID" value="MST70095.1"/>
    <property type="molecule type" value="Genomic_DNA"/>
</dbReference>
<reference evidence="6 7" key="1">
    <citation type="submission" date="2019-08" db="EMBL/GenBank/DDBJ databases">
        <title>In-depth cultivation of the pig gut microbiome towards novel bacterial diversity and tailored functional studies.</title>
        <authorList>
            <person name="Wylensek D."/>
            <person name="Hitch T.C.A."/>
            <person name="Clavel T."/>
        </authorList>
    </citation>
    <scope>NUCLEOTIDE SEQUENCE [LARGE SCALE GENOMIC DNA]</scope>
    <source>
        <strain evidence="6 7">WCA-MUC-591-APC-4B</strain>
    </source>
</reference>
<dbReference type="Pfam" id="PF04011">
    <property type="entry name" value="LemA"/>
    <property type="match status" value="1"/>
</dbReference>
<comment type="caution">
    <text evidence="6">The sequence shown here is derived from an EMBL/GenBank/DDBJ whole genome shotgun (WGS) entry which is preliminary data.</text>
</comment>
<gene>
    <name evidence="6" type="ORF">FYJ65_01870</name>
</gene>
<evidence type="ECO:0000256" key="1">
    <source>
        <dbReference type="ARBA" id="ARBA00004167"/>
    </source>
</evidence>
<dbReference type="PANTHER" id="PTHR34478:SF1">
    <property type="entry name" value="PROTEIN LEMA"/>
    <property type="match status" value="1"/>
</dbReference>
<dbReference type="RefSeq" id="WP_154553654.1">
    <property type="nucleotide sequence ID" value="NZ_VUNA01000002.1"/>
</dbReference>
<name>A0A6N7XJ67_9FIRM</name>
<keyword evidence="3" id="KW-0812">Transmembrane</keyword>
<proteinExistence type="inferred from homology"/>
<sequence length="185" mass="20624">MALIIVLVVAAVILVWGISTYNGFVRGDVNVEEAFATMDVYLKKRFDLIPNLVETVKGYAAHEAETLQSVIAARNAVGAATTPSEKFESEAGLSQALRSINIVAEQYPDLKANQNFQELMTQLQAVEGDIANARKYYNACVKKFNVRLKSFPSNIIGSMFHFEMKTMFEVSSEIERENVKVSFDK</sequence>
<evidence type="ECO:0000256" key="5">
    <source>
        <dbReference type="ARBA" id="ARBA00023136"/>
    </source>
</evidence>
<dbReference type="Gene3D" id="1.20.1440.20">
    <property type="entry name" value="LemA-like domain"/>
    <property type="match status" value="1"/>
</dbReference>
<dbReference type="InterPro" id="IPR023353">
    <property type="entry name" value="LemA-like_dom_sf"/>
</dbReference>
<evidence type="ECO:0000256" key="2">
    <source>
        <dbReference type="ARBA" id="ARBA00008854"/>
    </source>
</evidence>
<protein>
    <submittedName>
        <fullName evidence="6">LemA family protein</fullName>
    </submittedName>
</protein>
<keyword evidence="7" id="KW-1185">Reference proteome</keyword>
<organism evidence="6 7">
    <name type="scientific">Mogibacterium kristiansenii</name>
    <dbReference type="NCBI Taxonomy" id="2606708"/>
    <lineage>
        <taxon>Bacteria</taxon>
        <taxon>Bacillati</taxon>
        <taxon>Bacillota</taxon>
        <taxon>Clostridia</taxon>
        <taxon>Peptostreptococcales</taxon>
        <taxon>Anaerovoracaceae</taxon>
        <taxon>Mogibacterium</taxon>
    </lineage>
</organism>
<dbReference type="AlphaFoldDB" id="A0A6N7XJ67"/>
<dbReference type="InterPro" id="IPR007156">
    <property type="entry name" value="MamQ_LemA"/>
</dbReference>